<feature type="domain" description="Peptidase M48" evidence="12">
    <location>
        <begin position="95"/>
        <end position="308"/>
    </location>
</feature>
<sequence>MNFWEAQRRAKSRTSLYVAIFVALTLIVAALSEWAFRTFSPETYDSSVPILGLLFILVTFSVAGYQYLMFKSFGGGYVAESMGAWRIDPKTNNPKERQLLNIVEEMALAASLPIPAVYVLHAKPINAFAAGLTSDNSAITITDGALQTLHRDEIQGVIAHEFGHIYNGDMKISLRLAAMVMGFFFVLYIGMRLLYLSGSINPRERNGDGRGGNPIAIAAIIFLFAGIFTWIFGSILKAAVSREREYLADACAVQFTRNPDGISNALKKIMSEQYTAMPERGMAYSHLYLDNHAGLSSLFATHPPLEKELKQSKDVLTCQKNGRKI</sequence>
<keyword evidence="4" id="KW-0479">Metal-binding</keyword>
<comment type="similarity">
    <text evidence="10">Belongs to the peptidase M48 family.</text>
</comment>
<proteinExistence type="inferred from homology"/>
<evidence type="ECO:0000256" key="1">
    <source>
        <dbReference type="ARBA" id="ARBA00022475"/>
    </source>
</evidence>
<comment type="cofactor">
    <cofactor evidence="10">
        <name>Zn(2+)</name>
        <dbReference type="ChEBI" id="CHEBI:29105"/>
    </cofactor>
    <text evidence="10">Binds 1 zinc ion per subunit.</text>
</comment>
<keyword evidence="6 10" id="KW-0862">Zinc</keyword>
<dbReference type="PATRIC" id="fig|83552.4.peg.871"/>
<dbReference type="RefSeq" id="WP_237753920.1">
    <property type="nucleotide sequence ID" value="NZ_JSAM01000051.1"/>
</dbReference>
<evidence type="ECO:0000256" key="6">
    <source>
        <dbReference type="ARBA" id="ARBA00022833"/>
    </source>
</evidence>
<dbReference type="CDD" id="cd07340">
    <property type="entry name" value="M48B_Htpx_like"/>
    <property type="match status" value="1"/>
</dbReference>
<dbReference type="GO" id="GO:0046872">
    <property type="term" value="F:metal ion binding"/>
    <property type="evidence" value="ECO:0007669"/>
    <property type="project" value="UniProtKB-KW"/>
</dbReference>
<feature type="transmembrane region" description="Helical" evidence="11">
    <location>
        <begin position="16"/>
        <end position="36"/>
    </location>
</feature>
<keyword evidence="5 10" id="KW-0378">Hydrolase</keyword>
<evidence type="ECO:0000256" key="11">
    <source>
        <dbReference type="SAM" id="Phobius"/>
    </source>
</evidence>
<evidence type="ECO:0000256" key="7">
    <source>
        <dbReference type="ARBA" id="ARBA00022989"/>
    </source>
</evidence>
<dbReference type="GO" id="GO:0006508">
    <property type="term" value="P:proteolysis"/>
    <property type="evidence" value="ECO:0007669"/>
    <property type="project" value="UniProtKB-KW"/>
</dbReference>
<dbReference type="GO" id="GO:0004222">
    <property type="term" value="F:metalloendopeptidase activity"/>
    <property type="evidence" value="ECO:0007669"/>
    <property type="project" value="InterPro"/>
</dbReference>
<name>A0A0C1EA06_9BACT</name>
<dbReference type="PANTHER" id="PTHR43221:SF2">
    <property type="entry name" value="PROTEASE HTPX HOMOLOG"/>
    <property type="match status" value="1"/>
</dbReference>
<protein>
    <submittedName>
        <fullName evidence="13">Protease HtpX</fullName>
        <ecNumber evidence="13">3.4.24.-</ecNumber>
    </submittedName>
</protein>
<keyword evidence="9 11" id="KW-0472">Membrane</keyword>
<keyword evidence="7 11" id="KW-1133">Transmembrane helix</keyword>
<keyword evidence="2 10" id="KW-0645">Protease</keyword>
<gene>
    <name evidence="13" type="primary">htpX</name>
    <name evidence="13" type="ORF">DB43_FG00360</name>
</gene>
<dbReference type="InterPro" id="IPR050083">
    <property type="entry name" value="HtpX_protease"/>
</dbReference>
<dbReference type="Gene3D" id="3.30.2010.10">
    <property type="entry name" value="Metalloproteases ('zincins'), catalytic domain"/>
    <property type="match status" value="1"/>
</dbReference>
<evidence type="ECO:0000313" key="13">
    <source>
        <dbReference type="EMBL" id="KIA77977.1"/>
    </source>
</evidence>
<evidence type="ECO:0000256" key="10">
    <source>
        <dbReference type="RuleBase" id="RU003983"/>
    </source>
</evidence>
<dbReference type="Pfam" id="PF01435">
    <property type="entry name" value="Peptidase_M48"/>
    <property type="match status" value="1"/>
</dbReference>
<dbReference type="EMBL" id="JSAM01000051">
    <property type="protein sequence ID" value="KIA77977.1"/>
    <property type="molecule type" value="Genomic_DNA"/>
</dbReference>
<dbReference type="InterPro" id="IPR001915">
    <property type="entry name" value="Peptidase_M48"/>
</dbReference>
<evidence type="ECO:0000256" key="2">
    <source>
        <dbReference type="ARBA" id="ARBA00022670"/>
    </source>
</evidence>
<dbReference type="AlphaFoldDB" id="A0A0C1EA06"/>
<dbReference type="EC" id="3.4.24.-" evidence="13"/>
<feature type="transmembrane region" description="Helical" evidence="11">
    <location>
        <begin position="215"/>
        <end position="236"/>
    </location>
</feature>
<evidence type="ECO:0000256" key="4">
    <source>
        <dbReference type="ARBA" id="ARBA00022723"/>
    </source>
</evidence>
<evidence type="ECO:0000256" key="3">
    <source>
        <dbReference type="ARBA" id="ARBA00022692"/>
    </source>
</evidence>
<evidence type="ECO:0000256" key="9">
    <source>
        <dbReference type="ARBA" id="ARBA00023136"/>
    </source>
</evidence>
<keyword evidence="1" id="KW-1003">Cell membrane</keyword>
<evidence type="ECO:0000256" key="5">
    <source>
        <dbReference type="ARBA" id="ARBA00022801"/>
    </source>
</evidence>
<organism evidence="13 14">
    <name type="scientific">Parachlamydia acanthamoebae</name>
    <dbReference type="NCBI Taxonomy" id="83552"/>
    <lineage>
        <taxon>Bacteria</taxon>
        <taxon>Pseudomonadati</taxon>
        <taxon>Chlamydiota</taxon>
        <taxon>Chlamydiia</taxon>
        <taxon>Parachlamydiales</taxon>
        <taxon>Parachlamydiaceae</taxon>
        <taxon>Parachlamydia</taxon>
    </lineage>
</organism>
<reference evidence="13 14" key="1">
    <citation type="journal article" date="2014" name="Mol. Biol. Evol.">
        <title>Massive expansion of Ubiquitination-related gene families within the Chlamydiae.</title>
        <authorList>
            <person name="Domman D."/>
            <person name="Collingro A."/>
            <person name="Lagkouvardos I."/>
            <person name="Gehre L."/>
            <person name="Weinmaier T."/>
            <person name="Rattei T."/>
            <person name="Subtil A."/>
            <person name="Horn M."/>
        </authorList>
    </citation>
    <scope>NUCLEOTIDE SEQUENCE [LARGE SCALE GENOMIC DNA]</scope>
    <source>
        <strain evidence="13 14">OEW1</strain>
    </source>
</reference>
<evidence type="ECO:0000313" key="14">
    <source>
        <dbReference type="Proteomes" id="UP000031307"/>
    </source>
</evidence>
<evidence type="ECO:0000256" key="8">
    <source>
        <dbReference type="ARBA" id="ARBA00023049"/>
    </source>
</evidence>
<feature type="transmembrane region" description="Helical" evidence="11">
    <location>
        <begin position="176"/>
        <end position="195"/>
    </location>
</feature>
<accession>A0A0C1EA06</accession>
<feature type="transmembrane region" description="Helical" evidence="11">
    <location>
        <begin position="48"/>
        <end position="68"/>
    </location>
</feature>
<keyword evidence="3 11" id="KW-0812">Transmembrane</keyword>
<dbReference type="Proteomes" id="UP000031307">
    <property type="component" value="Unassembled WGS sequence"/>
</dbReference>
<evidence type="ECO:0000259" key="12">
    <source>
        <dbReference type="Pfam" id="PF01435"/>
    </source>
</evidence>
<keyword evidence="8 10" id="KW-0482">Metalloprotease</keyword>
<dbReference type="PANTHER" id="PTHR43221">
    <property type="entry name" value="PROTEASE HTPX"/>
    <property type="match status" value="1"/>
</dbReference>
<comment type="caution">
    <text evidence="13">The sequence shown here is derived from an EMBL/GenBank/DDBJ whole genome shotgun (WGS) entry which is preliminary data.</text>
</comment>